<dbReference type="Proteomes" id="UP000215059">
    <property type="component" value="Unassembled WGS sequence"/>
</dbReference>
<comment type="caution">
    <text evidence="2">The sequence shown here is derived from an EMBL/GenBank/DDBJ whole genome shotgun (WGS) entry which is preliminary data.</text>
</comment>
<keyword evidence="1" id="KW-1133">Transmembrane helix</keyword>
<proteinExistence type="predicted"/>
<evidence type="ECO:0000313" key="3">
    <source>
        <dbReference type="Proteomes" id="UP000215059"/>
    </source>
</evidence>
<evidence type="ECO:0000256" key="1">
    <source>
        <dbReference type="SAM" id="Phobius"/>
    </source>
</evidence>
<organism evidence="2 3">
    <name type="scientific">Fictibacillus aquaticus</name>
    <dbReference type="NCBI Taxonomy" id="2021314"/>
    <lineage>
        <taxon>Bacteria</taxon>
        <taxon>Bacillati</taxon>
        <taxon>Bacillota</taxon>
        <taxon>Bacilli</taxon>
        <taxon>Bacillales</taxon>
        <taxon>Fictibacillaceae</taxon>
        <taxon>Fictibacillus</taxon>
    </lineage>
</organism>
<sequence>MKMYAVFVFSLFVTWIIVSHLYPEPSWWSIFTSNRSTHTALMEQISLNKVAFAALMSIGVPYIVRKLFQNT</sequence>
<accession>A0A235FEY8</accession>
<keyword evidence="3" id="KW-1185">Reference proteome</keyword>
<keyword evidence="1" id="KW-0472">Membrane</keyword>
<feature type="transmembrane region" description="Helical" evidence="1">
    <location>
        <begin position="45"/>
        <end position="64"/>
    </location>
</feature>
<evidence type="ECO:0000313" key="2">
    <source>
        <dbReference type="EMBL" id="OYD59497.1"/>
    </source>
</evidence>
<dbReference type="OrthoDB" id="2903722at2"/>
<gene>
    <name evidence="2" type="ORF">CGZ90_06295</name>
</gene>
<reference evidence="2 3" key="1">
    <citation type="submission" date="2017-07" db="EMBL/GenBank/DDBJ databases">
        <title>Fictibacillus sp. nov. GDSW-R2A3 Genome sequencing and assembly.</title>
        <authorList>
            <person name="Mayilraj S."/>
        </authorList>
    </citation>
    <scope>NUCLEOTIDE SEQUENCE [LARGE SCALE GENOMIC DNA]</scope>
    <source>
        <strain evidence="2 3">GDSW-R2A3</strain>
    </source>
</reference>
<name>A0A235FEY8_9BACL</name>
<dbReference type="AlphaFoldDB" id="A0A235FEY8"/>
<keyword evidence="1" id="KW-0812">Transmembrane</keyword>
<dbReference type="EMBL" id="NOII01000001">
    <property type="protein sequence ID" value="OYD59497.1"/>
    <property type="molecule type" value="Genomic_DNA"/>
</dbReference>
<protein>
    <submittedName>
        <fullName evidence="2">Uncharacterized protein</fullName>
    </submittedName>
</protein>